<evidence type="ECO:0000313" key="1">
    <source>
        <dbReference type="EMBL" id="CRK92075.1"/>
    </source>
</evidence>
<proteinExistence type="predicted"/>
<gene>
    <name evidence="1" type="ORF">CLUMA_CG005693</name>
</gene>
<keyword evidence="2" id="KW-1185">Reference proteome</keyword>
<dbReference type="Pfam" id="PF06477">
    <property type="entry name" value="DUF1091"/>
    <property type="match status" value="1"/>
</dbReference>
<name>A0A1J1HVR6_9DIPT</name>
<dbReference type="OrthoDB" id="8059660at2759"/>
<accession>A0A1J1HVR6</accession>
<protein>
    <submittedName>
        <fullName evidence="1">CLUMA_CG005693, isoform A</fullName>
    </submittedName>
</protein>
<reference evidence="1 2" key="1">
    <citation type="submission" date="2015-04" db="EMBL/GenBank/DDBJ databases">
        <authorList>
            <person name="Syromyatnikov M.Y."/>
            <person name="Popov V.N."/>
        </authorList>
    </citation>
    <scope>NUCLEOTIDE SEQUENCE [LARGE SCALE GENOMIC DNA]</scope>
</reference>
<sequence length="359" mass="41855">MKHHNIVNYSHQTSNNKLIVKKPQETHNEHLIDLYSLRTSENFTYFYCYNVACKINFFLHELVYSGLSLDIALGTSLVHLLREIMKKKSSSSSPSTNQLAAINKSLMVSTMKFKAFLVIFLILIVVKYSDEVKNDLKLVIDKMEETHKDYVVDFQQQLRISDNFTYYYSVNASPLVKLESVYLSYSIDLANSNGQRISLLKKTTIDLCSFFKNLKGNKLLNWFYKKNTSGQRNLPTSCPVEPNSYFLKDFKLDEINLWNDLKFVIDKMEETHVVDFQQQFRISDNFTYYYSVNATLRMKLESVFCSDSIDLANSNGHRIRLLKRTTIEIDLCSFFKNSKGNKLLNCRDGQMFRSTRLTD</sequence>
<dbReference type="Proteomes" id="UP000183832">
    <property type="component" value="Unassembled WGS sequence"/>
</dbReference>
<dbReference type="PANTHER" id="PTHR20898">
    <property type="entry name" value="DAEDALUS ON 3-RELATED-RELATED"/>
    <property type="match status" value="1"/>
</dbReference>
<dbReference type="EMBL" id="CVRI01000023">
    <property type="protein sequence ID" value="CRK92075.1"/>
    <property type="molecule type" value="Genomic_DNA"/>
</dbReference>
<evidence type="ECO:0000313" key="2">
    <source>
        <dbReference type="Proteomes" id="UP000183832"/>
    </source>
</evidence>
<dbReference type="InterPro" id="IPR010512">
    <property type="entry name" value="DUF1091"/>
</dbReference>
<organism evidence="1 2">
    <name type="scientific">Clunio marinus</name>
    <dbReference type="NCBI Taxonomy" id="568069"/>
    <lineage>
        <taxon>Eukaryota</taxon>
        <taxon>Metazoa</taxon>
        <taxon>Ecdysozoa</taxon>
        <taxon>Arthropoda</taxon>
        <taxon>Hexapoda</taxon>
        <taxon>Insecta</taxon>
        <taxon>Pterygota</taxon>
        <taxon>Neoptera</taxon>
        <taxon>Endopterygota</taxon>
        <taxon>Diptera</taxon>
        <taxon>Nematocera</taxon>
        <taxon>Chironomoidea</taxon>
        <taxon>Chironomidae</taxon>
        <taxon>Clunio</taxon>
    </lineage>
</organism>
<dbReference type="AlphaFoldDB" id="A0A1J1HVR6"/>